<evidence type="ECO:0008006" key="4">
    <source>
        <dbReference type="Google" id="ProtNLM"/>
    </source>
</evidence>
<evidence type="ECO:0000313" key="2">
    <source>
        <dbReference type="EMBL" id="SEQ62616.1"/>
    </source>
</evidence>
<accession>A0A1H9HK28</accession>
<feature type="coiled-coil region" evidence="1">
    <location>
        <begin position="97"/>
        <end position="124"/>
    </location>
</feature>
<proteinExistence type="predicted"/>
<dbReference type="Proteomes" id="UP000181998">
    <property type="component" value="Unassembled WGS sequence"/>
</dbReference>
<name>A0A1H9HK28_9PROT</name>
<organism evidence="2 3">
    <name type="scientific">Nitrosomonas ureae</name>
    <dbReference type="NCBI Taxonomy" id="44577"/>
    <lineage>
        <taxon>Bacteria</taxon>
        <taxon>Pseudomonadati</taxon>
        <taxon>Pseudomonadota</taxon>
        <taxon>Betaproteobacteria</taxon>
        <taxon>Nitrosomonadales</taxon>
        <taxon>Nitrosomonadaceae</taxon>
        <taxon>Nitrosomonas</taxon>
    </lineage>
</organism>
<reference evidence="2 3" key="1">
    <citation type="submission" date="2016-10" db="EMBL/GenBank/DDBJ databases">
        <authorList>
            <person name="de Groot N.N."/>
        </authorList>
    </citation>
    <scope>NUCLEOTIDE SEQUENCE [LARGE SCALE GENOMIC DNA]</scope>
    <source>
        <strain evidence="2 3">Nm9</strain>
    </source>
</reference>
<gene>
    <name evidence="2" type="ORF">SAMN05421510_11153</name>
</gene>
<evidence type="ECO:0000256" key="1">
    <source>
        <dbReference type="SAM" id="Coils"/>
    </source>
</evidence>
<dbReference type="AlphaFoldDB" id="A0A1H9HK28"/>
<evidence type="ECO:0000313" key="3">
    <source>
        <dbReference type="Proteomes" id="UP000181998"/>
    </source>
</evidence>
<protein>
    <recommendedName>
        <fullName evidence="4">Short C-terminal domain-containing protein</fullName>
    </recommendedName>
</protein>
<sequence>MQLKNLEQIQELKKTITNLSTQLSVAKKTVSQWIEANKCLSLNAAQERAKNQETGRGFMGSLLGSKFRSAMRASAAASNALLAKEVAEKRARIADGKRESQEYVRQIQEEIIAAKQQLALLKSTAKTKIKTSHSSLELLHKLKDATEAGLLTQEEFEEKRKKIISEL</sequence>
<dbReference type="EMBL" id="FOFX01000115">
    <property type="protein sequence ID" value="SEQ62616.1"/>
    <property type="molecule type" value="Genomic_DNA"/>
</dbReference>
<keyword evidence="1" id="KW-0175">Coiled coil</keyword>
<dbReference type="RefSeq" id="WP_074722793.1">
    <property type="nucleotide sequence ID" value="NZ_FOFX01000115.1"/>
</dbReference>